<comment type="caution">
    <text evidence="1">The sequence shown here is derived from an EMBL/GenBank/DDBJ whole genome shotgun (WGS) entry which is preliminary data.</text>
</comment>
<proteinExistence type="predicted"/>
<reference evidence="1" key="1">
    <citation type="submission" date="2019-08" db="EMBL/GenBank/DDBJ databases">
        <authorList>
            <person name="Kucharzyk K."/>
            <person name="Murdoch R.W."/>
            <person name="Higgins S."/>
            <person name="Loffler F."/>
        </authorList>
    </citation>
    <scope>NUCLEOTIDE SEQUENCE</scope>
</reference>
<accession>A0A645FBM5</accession>
<dbReference type="EMBL" id="VSSQ01055964">
    <property type="protein sequence ID" value="MPN09843.1"/>
    <property type="molecule type" value="Genomic_DNA"/>
</dbReference>
<dbReference type="AlphaFoldDB" id="A0A645FBM5"/>
<gene>
    <name evidence="1" type="ORF">SDC9_157135</name>
</gene>
<name>A0A645FBM5_9ZZZZ</name>
<sequence length="162" mass="19184">MVYIQKILFLTYESLPNIFENQLDFQKHKKGPIAGVIEENIHIFSSSRLIEGFGFGLSDWGNELYYLIEPRVKEPLKSTLLDYKDFVIDLTEDELLTFIYARFPEYSANSEEWDRLKPKRVKHALSMLKKEKISVSMAAEIADMNYYEFEDLARKQKIRWKS</sequence>
<evidence type="ECO:0008006" key="2">
    <source>
        <dbReference type="Google" id="ProtNLM"/>
    </source>
</evidence>
<evidence type="ECO:0000313" key="1">
    <source>
        <dbReference type="EMBL" id="MPN09843.1"/>
    </source>
</evidence>
<protein>
    <recommendedName>
        <fullName evidence="2">Antitoxin SocA-like Panacea domain-containing protein</fullName>
    </recommendedName>
</protein>
<organism evidence="1">
    <name type="scientific">bioreactor metagenome</name>
    <dbReference type="NCBI Taxonomy" id="1076179"/>
    <lineage>
        <taxon>unclassified sequences</taxon>
        <taxon>metagenomes</taxon>
        <taxon>ecological metagenomes</taxon>
    </lineage>
</organism>